<feature type="region of interest" description="Disordered" evidence="1">
    <location>
        <begin position="54"/>
        <end position="73"/>
    </location>
</feature>
<evidence type="ECO:0000313" key="4">
    <source>
        <dbReference type="EMBL" id="SER14820.1"/>
    </source>
</evidence>
<evidence type="ECO:0000256" key="2">
    <source>
        <dbReference type="SAM" id="Phobius"/>
    </source>
</evidence>
<evidence type="ECO:0000256" key="1">
    <source>
        <dbReference type="SAM" id="MobiDB-lite"/>
    </source>
</evidence>
<keyword evidence="2" id="KW-0472">Membrane</keyword>
<name>A0ABY1BLT0_9PSED</name>
<dbReference type="InterPro" id="IPR026870">
    <property type="entry name" value="Zinc_ribbon_dom"/>
</dbReference>
<evidence type="ECO:0000259" key="3">
    <source>
        <dbReference type="Pfam" id="PF13240"/>
    </source>
</evidence>
<protein>
    <recommendedName>
        <fullName evidence="3">Zinc-ribbon domain-containing protein</fullName>
    </recommendedName>
</protein>
<evidence type="ECO:0000313" key="5">
    <source>
        <dbReference type="Proteomes" id="UP000198512"/>
    </source>
</evidence>
<comment type="caution">
    <text evidence="4">The sequence shown here is derived from an EMBL/GenBank/DDBJ whole genome shotgun (WGS) entry which is preliminary data.</text>
</comment>
<keyword evidence="5" id="KW-1185">Reference proteome</keyword>
<keyword evidence="2" id="KW-0812">Transmembrane</keyword>
<organism evidence="4 5">
    <name type="scientific">Pseudomonas cuatrocienegasensis</name>
    <dbReference type="NCBI Taxonomy" id="543360"/>
    <lineage>
        <taxon>Bacteria</taxon>
        <taxon>Pseudomonadati</taxon>
        <taxon>Pseudomonadota</taxon>
        <taxon>Gammaproteobacteria</taxon>
        <taxon>Pseudomonadales</taxon>
        <taxon>Pseudomonadaceae</taxon>
        <taxon>Pseudomonas</taxon>
    </lineage>
</organism>
<gene>
    <name evidence="4" type="ORF">SAMN05216600_11626</name>
</gene>
<sequence>MKPQCKVCGAAVPADATQCPACGAEQPKKTKLLPLAAFMLIVILVLQAYMKDDAQEASEPAPTAPSSEQQSGS</sequence>
<reference evidence="4 5" key="1">
    <citation type="submission" date="2016-10" db="EMBL/GenBank/DDBJ databases">
        <authorList>
            <person name="Varghese N."/>
            <person name="Submissions S."/>
        </authorList>
    </citation>
    <scope>NUCLEOTIDE SEQUENCE [LARGE SCALE GENOMIC DNA]</scope>
    <source>
        <strain evidence="4 5">CIP 109853</strain>
    </source>
</reference>
<dbReference type="Proteomes" id="UP000198512">
    <property type="component" value="Unassembled WGS sequence"/>
</dbReference>
<dbReference type="Pfam" id="PF13240">
    <property type="entry name" value="Zn_Ribbon_1"/>
    <property type="match status" value="1"/>
</dbReference>
<feature type="transmembrane region" description="Helical" evidence="2">
    <location>
        <begin position="32"/>
        <end position="50"/>
    </location>
</feature>
<feature type="domain" description="Zinc-ribbon" evidence="3">
    <location>
        <begin position="5"/>
        <end position="25"/>
    </location>
</feature>
<accession>A0ABY1BLT0</accession>
<feature type="compositionally biased region" description="Polar residues" evidence="1">
    <location>
        <begin position="64"/>
        <end position="73"/>
    </location>
</feature>
<keyword evidence="2" id="KW-1133">Transmembrane helix</keyword>
<dbReference type="EMBL" id="FOFP01000016">
    <property type="protein sequence ID" value="SER14820.1"/>
    <property type="molecule type" value="Genomic_DNA"/>
</dbReference>
<dbReference type="RefSeq" id="WP_069518604.1">
    <property type="nucleotide sequence ID" value="NZ_FOFP01000016.1"/>
</dbReference>
<proteinExistence type="predicted"/>